<dbReference type="SMART" id="SM01134">
    <property type="entry name" value="DeoRC"/>
    <property type="match status" value="1"/>
</dbReference>
<dbReference type="InterPro" id="IPR036388">
    <property type="entry name" value="WH-like_DNA-bd_sf"/>
</dbReference>
<dbReference type="OrthoDB" id="9797223at2"/>
<evidence type="ECO:0000313" key="5">
    <source>
        <dbReference type="EMBL" id="KKK37291.1"/>
    </source>
</evidence>
<dbReference type="InterPro" id="IPR037171">
    <property type="entry name" value="NagB/RpiA_transferase-like"/>
</dbReference>
<dbReference type="Gene3D" id="3.40.50.1360">
    <property type="match status" value="1"/>
</dbReference>
<dbReference type="PANTHER" id="PTHR30363:SF56">
    <property type="entry name" value="TRANSCRIPTIONAL REGULATOR, DEOR FAMILY"/>
    <property type="match status" value="1"/>
</dbReference>
<dbReference type="InterPro" id="IPR014036">
    <property type="entry name" value="DeoR-like_C"/>
</dbReference>
<dbReference type="SUPFAM" id="SSF100950">
    <property type="entry name" value="NagB/RpiA/CoA transferase-like"/>
    <property type="match status" value="1"/>
</dbReference>
<dbReference type="PANTHER" id="PTHR30363">
    <property type="entry name" value="HTH-TYPE TRANSCRIPTIONAL REGULATOR SRLR-RELATED"/>
    <property type="match status" value="1"/>
</dbReference>
<dbReference type="PRINTS" id="PR00037">
    <property type="entry name" value="HTHLACR"/>
</dbReference>
<dbReference type="EMBL" id="LAYY01000016">
    <property type="protein sequence ID" value="KKK37291.1"/>
    <property type="molecule type" value="Genomic_DNA"/>
</dbReference>
<dbReference type="PATRIC" id="fig|1408103.3.peg.3415"/>
<sequence length="250" mass="27984">MLTPERQSMILQLVKERSVVKIQELVELTGASESTIRRDLTQLEQSKFLKRVHGGAARLQGKLQEPSMIEKSSKNLHEKQRIARYAASLVEEGDSIFLDAGSTTYEMIPFLPDKDIVVVTNGLLHLLPLLERNINTYILGGFAKKNTKAMIGRGALASLDQYRFDKCFLGVNGIHHQFGFTTPDQEEAFIKQKAMDLSREVFVLADASKFSEIAFAKIAQIDQAAIITDDLDQETKEIYSAHTIIKVVTS</sequence>
<dbReference type="PROSITE" id="PS51000">
    <property type="entry name" value="HTH_DEOR_2"/>
    <property type="match status" value="1"/>
</dbReference>
<dbReference type="InterPro" id="IPR001034">
    <property type="entry name" value="DeoR_HTH"/>
</dbReference>
<keyword evidence="3" id="KW-0804">Transcription</keyword>
<dbReference type="RefSeq" id="WP_046524630.1">
    <property type="nucleotide sequence ID" value="NZ_LAYY01000016.1"/>
</dbReference>
<feature type="domain" description="HTH deoR-type" evidence="4">
    <location>
        <begin position="3"/>
        <end position="58"/>
    </location>
</feature>
<dbReference type="Gene3D" id="1.10.10.10">
    <property type="entry name" value="Winged helix-like DNA-binding domain superfamily/Winged helix DNA-binding domain"/>
    <property type="match status" value="1"/>
</dbReference>
<name>A0A0M2SUB0_9BACI</name>
<dbReference type="InterPro" id="IPR036390">
    <property type="entry name" value="WH_DNA-bd_sf"/>
</dbReference>
<evidence type="ECO:0000256" key="1">
    <source>
        <dbReference type="ARBA" id="ARBA00023015"/>
    </source>
</evidence>
<dbReference type="SUPFAM" id="SSF46785">
    <property type="entry name" value="Winged helix' DNA-binding domain"/>
    <property type="match status" value="1"/>
</dbReference>
<dbReference type="GO" id="GO:0003700">
    <property type="term" value="F:DNA-binding transcription factor activity"/>
    <property type="evidence" value="ECO:0007669"/>
    <property type="project" value="InterPro"/>
</dbReference>
<dbReference type="Pfam" id="PF08220">
    <property type="entry name" value="HTH_DeoR"/>
    <property type="match status" value="1"/>
</dbReference>
<evidence type="ECO:0000259" key="4">
    <source>
        <dbReference type="PROSITE" id="PS51000"/>
    </source>
</evidence>
<protein>
    <submittedName>
        <fullName evidence="5">DeoR faimly transcriptional regulator</fullName>
    </submittedName>
</protein>
<organism evidence="5 6">
    <name type="scientific">Mesobacillus campisalis</name>
    <dbReference type="NCBI Taxonomy" id="1408103"/>
    <lineage>
        <taxon>Bacteria</taxon>
        <taxon>Bacillati</taxon>
        <taxon>Bacillota</taxon>
        <taxon>Bacilli</taxon>
        <taxon>Bacillales</taxon>
        <taxon>Bacillaceae</taxon>
        <taxon>Mesobacillus</taxon>
    </lineage>
</organism>
<dbReference type="AlphaFoldDB" id="A0A0M2SUB0"/>
<dbReference type="GO" id="GO:0003677">
    <property type="term" value="F:DNA binding"/>
    <property type="evidence" value="ECO:0007669"/>
    <property type="project" value="UniProtKB-KW"/>
</dbReference>
<evidence type="ECO:0000313" key="6">
    <source>
        <dbReference type="Proteomes" id="UP000034166"/>
    </source>
</evidence>
<gene>
    <name evidence="5" type="ORF">WQ57_15195</name>
</gene>
<dbReference type="Pfam" id="PF00455">
    <property type="entry name" value="DeoRC"/>
    <property type="match status" value="1"/>
</dbReference>
<dbReference type="PROSITE" id="PS00894">
    <property type="entry name" value="HTH_DEOR_1"/>
    <property type="match status" value="1"/>
</dbReference>
<reference evidence="5 6" key="1">
    <citation type="submission" date="2015-04" db="EMBL/GenBank/DDBJ databases">
        <title>Taxonomic description and genome sequence of Bacillus campisalis sp. nov., a novel member of the genus Bacillus isolated from solar saltern.</title>
        <authorList>
            <person name="Mathan Kumar R."/>
            <person name="Kaur G."/>
            <person name="Kumar A."/>
            <person name="Singh N.K."/>
            <person name="Kaur N."/>
            <person name="Kumar N."/>
            <person name="Mayilraj S."/>
        </authorList>
    </citation>
    <scope>NUCLEOTIDE SEQUENCE [LARGE SCALE GENOMIC DNA]</scope>
    <source>
        <strain evidence="5 6">SA2-6</strain>
    </source>
</reference>
<keyword evidence="2" id="KW-0238">DNA-binding</keyword>
<comment type="caution">
    <text evidence="5">The sequence shown here is derived from an EMBL/GenBank/DDBJ whole genome shotgun (WGS) entry which is preliminary data.</text>
</comment>
<keyword evidence="6" id="KW-1185">Reference proteome</keyword>
<proteinExistence type="predicted"/>
<evidence type="ECO:0000256" key="3">
    <source>
        <dbReference type="ARBA" id="ARBA00023163"/>
    </source>
</evidence>
<dbReference type="Proteomes" id="UP000034166">
    <property type="component" value="Unassembled WGS sequence"/>
</dbReference>
<keyword evidence="1" id="KW-0805">Transcription regulation</keyword>
<dbReference type="InterPro" id="IPR050313">
    <property type="entry name" value="Carb_Metab_HTH_regulators"/>
</dbReference>
<evidence type="ECO:0000256" key="2">
    <source>
        <dbReference type="ARBA" id="ARBA00023125"/>
    </source>
</evidence>
<dbReference type="SMART" id="SM00420">
    <property type="entry name" value="HTH_DEOR"/>
    <property type="match status" value="1"/>
</dbReference>
<dbReference type="InterPro" id="IPR018356">
    <property type="entry name" value="Tscrpt_reg_HTH_DeoR_CS"/>
</dbReference>
<accession>A0A0M2SUB0</accession>